<protein>
    <submittedName>
        <fullName evidence="3">Type I pullulanase</fullName>
        <ecNumber evidence="3">3.2.1.41</ecNumber>
    </submittedName>
</protein>
<dbReference type="CDD" id="cd11341">
    <property type="entry name" value="AmyAc_Pullulanase_LD-like"/>
    <property type="match status" value="1"/>
</dbReference>
<evidence type="ECO:0000313" key="4">
    <source>
        <dbReference type="Proteomes" id="UP000640335"/>
    </source>
</evidence>
<dbReference type="NCBIfam" id="TIGR02104">
    <property type="entry name" value="pulA_typeI"/>
    <property type="match status" value="1"/>
</dbReference>
<reference evidence="3 4" key="1">
    <citation type="submission" date="2020-08" db="EMBL/GenBank/DDBJ databases">
        <title>A Genomic Blueprint of the Chicken Gut Microbiome.</title>
        <authorList>
            <person name="Gilroy R."/>
            <person name="Ravi A."/>
            <person name="Getino M."/>
            <person name="Pursley I."/>
            <person name="Horton D.L."/>
            <person name="Alikhan N.-F."/>
            <person name="Baker D."/>
            <person name="Gharbi K."/>
            <person name="Hall N."/>
            <person name="Watson M."/>
            <person name="Adriaenssens E.M."/>
            <person name="Foster-Nyarko E."/>
            <person name="Jarju S."/>
            <person name="Secka A."/>
            <person name="Antonio M."/>
            <person name="Oren A."/>
            <person name="Chaudhuri R."/>
            <person name="La Ragione R.M."/>
            <person name="Hildebrand F."/>
            <person name="Pallen M.J."/>
        </authorList>
    </citation>
    <scope>NUCLEOTIDE SEQUENCE [LARGE SCALE GENOMIC DNA]</scope>
    <source>
        <strain evidence="3 4">Sa3CUN1</strain>
    </source>
</reference>
<dbReference type="Pfam" id="PF02922">
    <property type="entry name" value="CBM_48"/>
    <property type="match status" value="1"/>
</dbReference>
<feature type="domain" description="Glycosyl hydrolase family 13 catalytic" evidence="2">
    <location>
        <begin position="435"/>
        <end position="844"/>
    </location>
</feature>
<gene>
    <name evidence="3" type="primary">pulA</name>
    <name evidence="3" type="ORF">H9660_12785</name>
</gene>
<keyword evidence="3" id="KW-0378">Hydrolase</keyword>
<proteinExistence type="inferred from homology"/>
<dbReference type="Pfam" id="PF00128">
    <property type="entry name" value="Alpha-amylase"/>
    <property type="match status" value="1"/>
</dbReference>
<accession>A0ABR8Q6G2</accession>
<dbReference type="InterPro" id="IPR014756">
    <property type="entry name" value="Ig_E-set"/>
</dbReference>
<dbReference type="GO" id="GO:0051060">
    <property type="term" value="F:pullulanase activity"/>
    <property type="evidence" value="ECO:0007669"/>
    <property type="project" value="UniProtKB-EC"/>
</dbReference>
<comment type="caution">
    <text evidence="3">The sequence shown here is derived from an EMBL/GenBank/DDBJ whole genome shotgun (WGS) entry which is preliminary data.</text>
</comment>
<dbReference type="Gene3D" id="3.20.20.80">
    <property type="entry name" value="Glycosidases"/>
    <property type="match status" value="1"/>
</dbReference>
<dbReference type="SUPFAM" id="SSF51445">
    <property type="entry name" value="(Trans)glycosidases"/>
    <property type="match status" value="1"/>
</dbReference>
<dbReference type="EMBL" id="JACSQZ010000055">
    <property type="protein sequence ID" value="MBD7916022.1"/>
    <property type="molecule type" value="Genomic_DNA"/>
</dbReference>
<dbReference type="InterPro" id="IPR013783">
    <property type="entry name" value="Ig-like_fold"/>
</dbReference>
<dbReference type="SUPFAM" id="SSF81296">
    <property type="entry name" value="E set domains"/>
    <property type="match status" value="1"/>
</dbReference>
<comment type="similarity">
    <text evidence="1">Belongs to the glycosyl hydrolase 13 family.</text>
</comment>
<dbReference type="InterPro" id="IPR006047">
    <property type="entry name" value="GH13_cat_dom"/>
</dbReference>
<name>A0ABR8Q6G2_9CLOT</name>
<dbReference type="InterPro" id="IPR011840">
    <property type="entry name" value="PulA_typeI"/>
</dbReference>
<sequence>MSIDITKLNKEGILRIKASCNIFYLGEEIELIALKESIYGIEEIKKVKWSIDYIGEDIKLNNNIIFINNSLKKIEKLGVSCEDINTGEKSHREFSIKFEERKETLVHFIKNDGDYFGSGYKWDLWVFSKNGVSYDVPLDGDSDFGKCAFIQEENVIARRRAWGENWGNDWSEQSITFEIPKKTKNCYIVYGENRLITNIYEVIDYIKPRIEVAIMDTENSILAFLSRNPLEMTEFYIYINGIKNSDVKYYIDGNSKKVEFFDLNLNFLPSDLIEIRASNTFLPCKVTLRKFLDKFNYEGNDMGVTYSEENINFKLWAPSAIDVDLCIFENWYDKKEKISYKMNYIKEYGIFNIKIDRKINENKFYLYKLYFKDIDRNGLQYIRVNYAVDPYSISVGINGEKGYLVDINSNKTMPYGWLLNQRPKLIKKEDSIIYELHLRDFTISKESGVDKKYRGKYLGLCKEGTNYRDSLTNISVSTGIDHLKELGITHIHILPIFDFGSVDERKSNKEGNRNWGYDPKNYNAPEGSYSSDAYCPITRIIELRKMIKTLHKNNIRVVMDVVYNHMYETRNFDNIVPGYYFRSNYRGRFTNGSGCGNEIATERPMVRKFIIDSIKHWIINYNIDGLRVDLMELIDLDTMKDIVNITESFNENIIVYGEPWKGGESAVINGTYRGSQRGSKFSVFNDNFRDYIRGNNTPSRGFVNGNPHDGPTAWSIIEGLKGSINTLTKEPGESINYVDAHDNYTLWDHIEKSLNFNIKEEEYRIIDEENIFDNHLVRRNILALSIVMLSQGIPFIQGGAELLRTKNGDHNSYKSPDNINAFYWSDKVKYLKVFNYVKNLIEIRKKFNEFRFNEREDVNKINISFLNGDEKVGVIKWHYKDKDKELIVIFNATSIDNYNVNKYIEKPKNEEWLILAVNDLINPNGIKTVKYNEIPELRSFSILIMYANS</sequence>
<dbReference type="InterPro" id="IPR017853">
    <property type="entry name" value="GH"/>
</dbReference>
<keyword evidence="3" id="KW-0326">Glycosidase</keyword>
<evidence type="ECO:0000259" key="2">
    <source>
        <dbReference type="SMART" id="SM00642"/>
    </source>
</evidence>
<dbReference type="InterPro" id="IPR004193">
    <property type="entry name" value="Glyco_hydro_13_N"/>
</dbReference>
<evidence type="ECO:0000256" key="1">
    <source>
        <dbReference type="ARBA" id="ARBA00008061"/>
    </source>
</evidence>
<organism evidence="3 4">
    <name type="scientific">Clostridium gallinarum</name>
    <dbReference type="NCBI Taxonomy" id="2762246"/>
    <lineage>
        <taxon>Bacteria</taxon>
        <taxon>Bacillati</taxon>
        <taxon>Bacillota</taxon>
        <taxon>Clostridia</taxon>
        <taxon>Eubacteriales</taxon>
        <taxon>Clostridiaceae</taxon>
        <taxon>Clostridium</taxon>
    </lineage>
</organism>
<keyword evidence="4" id="KW-1185">Reference proteome</keyword>
<dbReference type="CDD" id="cd02860">
    <property type="entry name" value="E_set_Pullulanase"/>
    <property type="match status" value="1"/>
</dbReference>
<dbReference type="RefSeq" id="WP_191750770.1">
    <property type="nucleotide sequence ID" value="NZ_JACSQZ010000055.1"/>
</dbReference>
<dbReference type="Gene3D" id="2.60.40.10">
    <property type="entry name" value="Immunoglobulins"/>
    <property type="match status" value="1"/>
</dbReference>
<dbReference type="Proteomes" id="UP000640335">
    <property type="component" value="Unassembled WGS sequence"/>
</dbReference>
<dbReference type="PANTHER" id="PTHR43002">
    <property type="entry name" value="GLYCOGEN DEBRANCHING ENZYME"/>
    <property type="match status" value="1"/>
</dbReference>
<dbReference type="SMART" id="SM00642">
    <property type="entry name" value="Aamy"/>
    <property type="match status" value="1"/>
</dbReference>
<evidence type="ECO:0000313" key="3">
    <source>
        <dbReference type="EMBL" id="MBD7916022.1"/>
    </source>
</evidence>
<dbReference type="EC" id="3.2.1.41" evidence="3"/>